<dbReference type="Gene3D" id="1.10.287.130">
    <property type="match status" value="1"/>
</dbReference>
<name>A0A1H4N979_9BACT</name>
<dbReference type="InterPro" id="IPR005467">
    <property type="entry name" value="His_kinase_dom"/>
</dbReference>
<gene>
    <name evidence="10" type="ORF">SAMN05443244_2179</name>
</gene>
<evidence type="ECO:0000256" key="4">
    <source>
        <dbReference type="ARBA" id="ARBA00022679"/>
    </source>
</evidence>
<dbReference type="PANTHER" id="PTHR43065">
    <property type="entry name" value="SENSOR HISTIDINE KINASE"/>
    <property type="match status" value="1"/>
</dbReference>
<keyword evidence="5" id="KW-0547">Nucleotide-binding</keyword>
<dbReference type="SUPFAM" id="SSF55785">
    <property type="entry name" value="PYP-like sensor domain (PAS domain)"/>
    <property type="match status" value="1"/>
</dbReference>
<dbReference type="EMBL" id="FNSD01000001">
    <property type="protein sequence ID" value="SEB91829.1"/>
    <property type="molecule type" value="Genomic_DNA"/>
</dbReference>
<dbReference type="AlphaFoldDB" id="A0A1H4N979"/>
<dbReference type="InterPro" id="IPR013656">
    <property type="entry name" value="PAS_4"/>
</dbReference>
<dbReference type="SUPFAM" id="SSF55874">
    <property type="entry name" value="ATPase domain of HSP90 chaperone/DNA topoisomerase II/histidine kinase"/>
    <property type="match status" value="1"/>
</dbReference>
<dbReference type="SMART" id="SM00387">
    <property type="entry name" value="HATPase_c"/>
    <property type="match status" value="1"/>
</dbReference>
<accession>A0A1H4N979</accession>
<dbReference type="SUPFAM" id="SSF47384">
    <property type="entry name" value="Homodimeric domain of signal transducing histidine kinase"/>
    <property type="match status" value="1"/>
</dbReference>
<dbReference type="Pfam" id="PF08448">
    <property type="entry name" value="PAS_4"/>
    <property type="match status" value="1"/>
</dbReference>
<dbReference type="PRINTS" id="PR00344">
    <property type="entry name" value="BCTRLSENSOR"/>
</dbReference>
<dbReference type="InterPro" id="IPR003661">
    <property type="entry name" value="HisK_dim/P_dom"/>
</dbReference>
<dbReference type="Pfam" id="PF02518">
    <property type="entry name" value="HATPase_c"/>
    <property type="match status" value="1"/>
</dbReference>
<evidence type="ECO:0000259" key="9">
    <source>
        <dbReference type="PROSITE" id="PS50109"/>
    </source>
</evidence>
<proteinExistence type="predicted"/>
<dbReference type="Proteomes" id="UP000182409">
    <property type="component" value="Unassembled WGS sequence"/>
</dbReference>
<dbReference type="Gene3D" id="3.30.565.10">
    <property type="entry name" value="Histidine kinase-like ATPase, C-terminal domain"/>
    <property type="match status" value="1"/>
</dbReference>
<keyword evidence="8" id="KW-0902">Two-component regulatory system</keyword>
<dbReference type="CDD" id="cd00075">
    <property type="entry name" value="HATPase"/>
    <property type="match status" value="1"/>
</dbReference>
<dbReference type="InterPro" id="IPR004358">
    <property type="entry name" value="Sig_transdc_His_kin-like_C"/>
</dbReference>
<reference evidence="10 11" key="1">
    <citation type="submission" date="2016-10" db="EMBL/GenBank/DDBJ databases">
        <authorList>
            <person name="de Groot N.N."/>
        </authorList>
    </citation>
    <scope>NUCLEOTIDE SEQUENCE [LARGE SCALE GENOMIC DNA]</scope>
    <source>
        <strain evidence="10 11">AB35.6</strain>
    </source>
</reference>
<sequence length="528" mass="58603">MPKAPPKSVSDPAGADRIVGTGPMHDLVRRHDWAATPLGPLENWSEAQITIVNHTLSAPLPVTLTWGPEYITFYNEAAIHSIGAKHPWALGAPYREVFAEAWDFVGPEMEDCYLRGKPVVHENVLTPVNRAGTIEDHYWTYSRVPVHDGGRIAGVLIPHRNTTAAVLAFRQRDTFAMRMNQFLSVTKDAVVGVDRNWCISYLNDTAQRMYGGGRSLVGKKLWESFPEASYEGSPYVEHYTRAMDRGEPGYFETHHAAPWNLWLEVEVYPTAEGFVTFSRDTSEKRRALAVLMQNEKLAAVGRLASSIAHEINNPLESVTNLLYIARKTSDPEEVASLLDLADAELRRVAVITNQTLRFHRQASSPQEVTCLALFSTVLTMFEGKLRNSGIQVEKRKRAAKAIRIFEGDIRQVLNNLIGNAIDSMPHGGRLIVRSRETTRWSTGDKGLVLTIADTGTGIPPEVQDRVFEAFFTTKGISGSGLGLWISRDIVARHGGELRLRSSQREGHRGTVATLFLPFNAVPTTSTPA</sequence>
<dbReference type="InterPro" id="IPR003594">
    <property type="entry name" value="HATPase_dom"/>
</dbReference>
<keyword evidence="7" id="KW-0067">ATP-binding</keyword>
<dbReference type="GO" id="GO:0000155">
    <property type="term" value="F:phosphorelay sensor kinase activity"/>
    <property type="evidence" value="ECO:0007669"/>
    <property type="project" value="InterPro"/>
</dbReference>
<organism evidence="10 11">
    <name type="scientific">Terriglobus roseus</name>
    <dbReference type="NCBI Taxonomy" id="392734"/>
    <lineage>
        <taxon>Bacteria</taxon>
        <taxon>Pseudomonadati</taxon>
        <taxon>Acidobacteriota</taxon>
        <taxon>Terriglobia</taxon>
        <taxon>Terriglobales</taxon>
        <taxon>Acidobacteriaceae</taxon>
        <taxon>Terriglobus</taxon>
    </lineage>
</organism>
<dbReference type="InterPro" id="IPR036890">
    <property type="entry name" value="HATPase_C_sf"/>
</dbReference>
<dbReference type="PROSITE" id="PS50109">
    <property type="entry name" value="HIS_KIN"/>
    <property type="match status" value="1"/>
</dbReference>
<keyword evidence="3" id="KW-0597">Phosphoprotein</keyword>
<keyword evidence="6" id="KW-0418">Kinase</keyword>
<evidence type="ECO:0000256" key="2">
    <source>
        <dbReference type="ARBA" id="ARBA00012438"/>
    </source>
</evidence>
<dbReference type="OrthoDB" id="9815750at2"/>
<evidence type="ECO:0000256" key="7">
    <source>
        <dbReference type="ARBA" id="ARBA00022840"/>
    </source>
</evidence>
<keyword evidence="4" id="KW-0808">Transferase</keyword>
<evidence type="ECO:0000313" key="11">
    <source>
        <dbReference type="Proteomes" id="UP000182409"/>
    </source>
</evidence>
<dbReference type="GO" id="GO:0005524">
    <property type="term" value="F:ATP binding"/>
    <property type="evidence" value="ECO:0007669"/>
    <property type="project" value="UniProtKB-KW"/>
</dbReference>
<evidence type="ECO:0000313" key="10">
    <source>
        <dbReference type="EMBL" id="SEB91829.1"/>
    </source>
</evidence>
<evidence type="ECO:0000256" key="8">
    <source>
        <dbReference type="ARBA" id="ARBA00023012"/>
    </source>
</evidence>
<dbReference type="InterPro" id="IPR000014">
    <property type="entry name" value="PAS"/>
</dbReference>
<comment type="catalytic activity">
    <reaction evidence="1">
        <text>ATP + protein L-histidine = ADP + protein N-phospho-L-histidine.</text>
        <dbReference type="EC" id="2.7.13.3"/>
    </reaction>
</comment>
<feature type="domain" description="Histidine kinase" evidence="9">
    <location>
        <begin position="306"/>
        <end position="520"/>
    </location>
</feature>
<evidence type="ECO:0000256" key="5">
    <source>
        <dbReference type="ARBA" id="ARBA00022741"/>
    </source>
</evidence>
<evidence type="ECO:0000256" key="3">
    <source>
        <dbReference type="ARBA" id="ARBA00022553"/>
    </source>
</evidence>
<dbReference type="EC" id="2.7.13.3" evidence="2"/>
<dbReference type="PANTHER" id="PTHR43065:SF10">
    <property type="entry name" value="PEROXIDE STRESS-ACTIVATED HISTIDINE KINASE MAK3"/>
    <property type="match status" value="1"/>
</dbReference>
<dbReference type="CDD" id="cd00082">
    <property type="entry name" value="HisKA"/>
    <property type="match status" value="1"/>
</dbReference>
<dbReference type="InterPro" id="IPR036097">
    <property type="entry name" value="HisK_dim/P_sf"/>
</dbReference>
<dbReference type="Gene3D" id="3.30.450.20">
    <property type="entry name" value="PAS domain"/>
    <property type="match status" value="2"/>
</dbReference>
<dbReference type="InterPro" id="IPR035965">
    <property type="entry name" value="PAS-like_dom_sf"/>
</dbReference>
<dbReference type="Pfam" id="PF00512">
    <property type="entry name" value="HisKA"/>
    <property type="match status" value="1"/>
</dbReference>
<dbReference type="CDD" id="cd00130">
    <property type="entry name" value="PAS"/>
    <property type="match status" value="1"/>
</dbReference>
<evidence type="ECO:0000256" key="6">
    <source>
        <dbReference type="ARBA" id="ARBA00022777"/>
    </source>
</evidence>
<dbReference type="RefSeq" id="WP_074653961.1">
    <property type="nucleotide sequence ID" value="NZ_FNSD01000001.1"/>
</dbReference>
<dbReference type="SMART" id="SM00388">
    <property type="entry name" value="HisKA"/>
    <property type="match status" value="1"/>
</dbReference>
<protein>
    <recommendedName>
        <fullName evidence="2">histidine kinase</fullName>
        <ecNumber evidence="2">2.7.13.3</ecNumber>
    </recommendedName>
</protein>
<evidence type="ECO:0000256" key="1">
    <source>
        <dbReference type="ARBA" id="ARBA00000085"/>
    </source>
</evidence>